<accession>A0ABQ4N682</accession>
<sequence>MTVTKRFNIEEIPLVTLYVATDQYCRLRLSTDLIRLYSLDAGNRVALGYDSAARAIAVKLAANPNDPTAANVDKRGYISARRFFARTQIEPERRRYVFEAEQDGWLVFIAEDSAS</sequence>
<dbReference type="EMBL" id="BOVJ01000068">
    <property type="protein sequence ID" value="GIQ63685.1"/>
    <property type="molecule type" value="Genomic_DNA"/>
</dbReference>
<name>A0ABQ4N682_9BACL</name>
<keyword evidence="2" id="KW-1185">Reference proteome</keyword>
<organism evidence="1 2">
    <name type="scientific">Paenibacillus cisolokensis</name>
    <dbReference type="NCBI Taxonomy" id="1658519"/>
    <lineage>
        <taxon>Bacteria</taxon>
        <taxon>Bacillati</taxon>
        <taxon>Bacillota</taxon>
        <taxon>Bacilli</taxon>
        <taxon>Bacillales</taxon>
        <taxon>Paenibacillaceae</taxon>
        <taxon>Paenibacillus</taxon>
    </lineage>
</organism>
<dbReference type="RefSeq" id="WP_213528769.1">
    <property type="nucleotide sequence ID" value="NZ_BOVJ01000068.1"/>
</dbReference>
<evidence type="ECO:0000313" key="2">
    <source>
        <dbReference type="Proteomes" id="UP000680304"/>
    </source>
</evidence>
<comment type="caution">
    <text evidence="1">The sequence shown here is derived from an EMBL/GenBank/DDBJ whole genome shotgun (WGS) entry which is preliminary data.</text>
</comment>
<reference evidence="1 2" key="1">
    <citation type="submission" date="2021-04" db="EMBL/GenBank/DDBJ databases">
        <title>Draft genome sequence of Paenibacillus cisolokensis, LC2-13A.</title>
        <authorList>
            <person name="Uke A."/>
            <person name="Chhe C."/>
            <person name="Baramee S."/>
            <person name="Kosugi A."/>
        </authorList>
    </citation>
    <scope>NUCLEOTIDE SEQUENCE [LARGE SCALE GENOMIC DNA]</scope>
    <source>
        <strain evidence="1 2">LC2-13A</strain>
    </source>
</reference>
<dbReference type="Proteomes" id="UP000680304">
    <property type="component" value="Unassembled WGS sequence"/>
</dbReference>
<evidence type="ECO:0000313" key="1">
    <source>
        <dbReference type="EMBL" id="GIQ63685.1"/>
    </source>
</evidence>
<proteinExistence type="predicted"/>
<protein>
    <submittedName>
        <fullName evidence="1">Uncharacterized protein</fullName>
    </submittedName>
</protein>
<gene>
    <name evidence="1" type="ORF">PACILC2_22530</name>
</gene>